<dbReference type="PANTHER" id="PTHR16119">
    <property type="entry name" value="TRANSMEMBRANE PROTEIN 144"/>
    <property type="match status" value="1"/>
</dbReference>
<evidence type="ECO:0000256" key="7">
    <source>
        <dbReference type="ARBA" id="ARBA00023136"/>
    </source>
</evidence>
<organism evidence="9 10">
    <name type="scientific">Holzapfeliella saturejae</name>
    <dbReference type="NCBI Taxonomy" id="3082953"/>
    <lineage>
        <taxon>Bacteria</taxon>
        <taxon>Bacillati</taxon>
        <taxon>Bacillota</taxon>
        <taxon>Bacilli</taxon>
        <taxon>Lactobacillales</taxon>
        <taxon>Lactobacillaceae</taxon>
        <taxon>Holzapfeliella</taxon>
    </lineage>
</organism>
<accession>A0ABU8SFV9</accession>
<feature type="transmembrane region" description="Helical" evidence="8">
    <location>
        <begin position="271"/>
        <end position="291"/>
    </location>
</feature>
<dbReference type="Proteomes" id="UP001377804">
    <property type="component" value="Unassembled WGS sequence"/>
</dbReference>
<comment type="similarity">
    <text evidence="2">Belongs to the GRP transporter (TC 2.A.7.5) family.</text>
</comment>
<feature type="transmembrane region" description="Helical" evidence="8">
    <location>
        <begin position="110"/>
        <end position="132"/>
    </location>
</feature>
<feature type="transmembrane region" description="Helical" evidence="8">
    <location>
        <begin position="30"/>
        <end position="48"/>
    </location>
</feature>
<feature type="transmembrane region" description="Helical" evidence="8">
    <location>
        <begin position="183"/>
        <end position="201"/>
    </location>
</feature>
<evidence type="ECO:0000256" key="6">
    <source>
        <dbReference type="ARBA" id="ARBA00022989"/>
    </source>
</evidence>
<reference evidence="9 10" key="1">
    <citation type="submission" date="2023-10" db="EMBL/GenBank/DDBJ databases">
        <title>Holzapfeliella saturejae sp. nov. isolated from Satureja montana flowers.</title>
        <authorList>
            <person name="Alcantara C."/>
            <person name="Zuniga M."/>
            <person name="Landete J.M."/>
            <person name="Monedero V."/>
        </authorList>
    </citation>
    <scope>NUCLEOTIDE SEQUENCE [LARGE SCALE GENOMIC DNA]</scope>
    <source>
        <strain evidence="9 10">He02</strain>
    </source>
</reference>
<keyword evidence="10" id="KW-1185">Reference proteome</keyword>
<comment type="subcellular location">
    <subcellularLocation>
        <location evidence="1">Cell membrane</location>
        <topology evidence="1">Multi-pass membrane protein</topology>
    </subcellularLocation>
</comment>
<dbReference type="PANTHER" id="PTHR16119:SF17">
    <property type="entry name" value="TRANSMEMBRANE PROTEIN 144"/>
    <property type="match status" value="1"/>
</dbReference>
<evidence type="ECO:0000256" key="1">
    <source>
        <dbReference type="ARBA" id="ARBA00004651"/>
    </source>
</evidence>
<evidence type="ECO:0000313" key="9">
    <source>
        <dbReference type="EMBL" id="MEJ6348263.1"/>
    </source>
</evidence>
<proteinExistence type="inferred from homology"/>
<keyword evidence="6 8" id="KW-1133">Transmembrane helix</keyword>
<feature type="transmembrane region" description="Helical" evidence="8">
    <location>
        <begin position="213"/>
        <end position="233"/>
    </location>
</feature>
<dbReference type="CDD" id="cd23111">
    <property type="entry name" value="ribose_uptake_RbsU"/>
    <property type="match status" value="1"/>
</dbReference>
<dbReference type="SUPFAM" id="SSF103481">
    <property type="entry name" value="Multidrug resistance efflux transporter EmrE"/>
    <property type="match status" value="1"/>
</dbReference>
<feature type="transmembrane region" description="Helical" evidence="8">
    <location>
        <begin position="239"/>
        <end position="262"/>
    </location>
</feature>
<evidence type="ECO:0000313" key="10">
    <source>
        <dbReference type="Proteomes" id="UP001377804"/>
    </source>
</evidence>
<evidence type="ECO:0000256" key="5">
    <source>
        <dbReference type="ARBA" id="ARBA00022692"/>
    </source>
</evidence>
<evidence type="ECO:0000256" key="8">
    <source>
        <dbReference type="SAM" id="Phobius"/>
    </source>
</evidence>
<dbReference type="EMBL" id="JAWMWG010000001">
    <property type="protein sequence ID" value="MEJ6348263.1"/>
    <property type="molecule type" value="Genomic_DNA"/>
</dbReference>
<evidence type="ECO:0000256" key="4">
    <source>
        <dbReference type="ARBA" id="ARBA00022597"/>
    </source>
</evidence>
<name>A0ABU8SFV9_9LACO</name>
<feature type="transmembrane region" description="Helical" evidence="8">
    <location>
        <begin position="57"/>
        <end position="76"/>
    </location>
</feature>
<feature type="transmembrane region" description="Helical" evidence="8">
    <location>
        <begin position="153"/>
        <end position="171"/>
    </location>
</feature>
<dbReference type="InterPro" id="IPR037185">
    <property type="entry name" value="EmrE-like"/>
</dbReference>
<keyword evidence="3" id="KW-0813">Transport</keyword>
<dbReference type="RefSeq" id="WP_339969275.1">
    <property type="nucleotide sequence ID" value="NZ_JAWMWG010000001.1"/>
</dbReference>
<comment type="caution">
    <text evidence="9">The sequence shown here is derived from an EMBL/GenBank/DDBJ whole genome shotgun (WGS) entry which is preliminary data.</text>
</comment>
<protein>
    <submittedName>
        <fullName evidence="9">GRP family sugar transporter</fullName>
    </submittedName>
</protein>
<keyword evidence="5 8" id="KW-0812">Transmembrane</keyword>
<evidence type="ECO:0000256" key="3">
    <source>
        <dbReference type="ARBA" id="ARBA00022448"/>
    </source>
</evidence>
<keyword evidence="7 8" id="KW-0472">Membrane</keyword>
<keyword evidence="4 9" id="KW-0762">Sugar transport</keyword>
<dbReference type="Pfam" id="PF06800">
    <property type="entry name" value="Sugar_transport"/>
    <property type="match status" value="1"/>
</dbReference>
<sequence>MNLLIAVLPAILWGCMPIFTSKIGGRTVNQILGTTFGALLTAIVLFIAMRPTMTTEIFLFSFLSGLSWSLGQVLQYESFKAIGVSKAMPISTGLQIVGTSFSGVLLFSEWASATAKIAGIIAIVIIIGGIYLTTVSEKTAESASNAPKVKTSTIFWIFFFSTIGYVGFSIFPRYADVQGFDGFLPQTIGMVLGALICMFLPQNKDVRPLKEAVTYKNMLVGVIFAGGSLSYLISAGLNGVATGFTISQMNVVFSTLGGVYILKEAKTKKELTFTLIGLLLVIAGGIMISFMTGA</sequence>
<dbReference type="InterPro" id="IPR010651">
    <property type="entry name" value="Sugar_transport"/>
</dbReference>
<evidence type="ECO:0000256" key="2">
    <source>
        <dbReference type="ARBA" id="ARBA00006117"/>
    </source>
</evidence>
<gene>
    <name evidence="9" type="ORF">R4Y45_03350</name>
</gene>